<proteinExistence type="predicted"/>
<dbReference type="Proteomes" id="UP000286134">
    <property type="component" value="Unassembled WGS sequence"/>
</dbReference>
<reference evidence="1 2" key="1">
    <citation type="journal article" date="2018" name="BMC Genomics">
        <title>Comparative genome analyses reveal sequence features reflecting distinct modes of host-adaptation between dicot and monocot powdery mildew.</title>
        <authorList>
            <person name="Wu Y."/>
            <person name="Ma X."/>
            <person name="Pan Z."/>
            <person name="Kale S.D."/>
            <person name="Song Y."/>
            <person name="King H."/>
            <person name="Zhang Q."/>
            <person name="Presley C."/>
            <person name="Deng X."/>
            <person name="Wei C.I."/>
            <person name="Xiao S."/>
        </authorList>
    </citation>
    <scope>NUCLEOTIDE SEQUENCE [LARGE SCALE GENOMIC DNA]</scope>
    <source>
        <strain evidence="1">UMSG2</strain>
    </source>
</reference>
<organism evidence="1 2">
    <name type="scientific">Erysiphe neolycopersici</name>
    <dbReference type="NCBI Taxonomy" id="212602"/>
    <lineage>
        <taxon>Eukaryota</taxon>
        <taxon>Fungi</taxon>
        <taxon>Dikarya</taxon>
        <taxon>Ascomycota</taxon>
        <taxon>Pezizomycotina</taxon>
        <taxon>Leotiomycetes</taxon>
        <taxon>Erysiphales</taxon>
        <taxon>Erysiphaceae</taxon>
        <taxon>Erysiphe</taxon>
    </lineage>
</organism>
<accession>A0A420HGM1</accession>
<keyword evidence="2" id="KW-1185">Reference proteome</keyword>
<evidence type="ECO:0000313" key="2">
    <source>
        <dbReference type="Proteomes" id="UP000286134"/>
    </source>
</evidence>
<comment type="caution">
    <text evidence="1">The sequence shown here is derived from an EMBL/GenBank/DDBJ whole genome shotgun (WGS) entry which is preliminary data.</text>
</comment>
<name>A0A420HGM1_9PEZI</name>
<dbReference type="AlphaFoldDB" id="A0A420HGM1"/>
<dbReference type="EMBL" id="MCFK01008051">
    <property type="protein sequence ID" value="RKF56581.1"/>
    <property type="molecule type" value="Genomic_DNA"/>
</dbReference>
<protein>
    <submittedName>
        <fullName evidence="1">Uncharacterized protein</fullName>
    </submittedName>
</protein>
<evidence type="ECO:0000313" key="1">
    <source>
        <dbReference type="EMBL" id="RKF56581.1"/>
    </source>
</evidence>
<sequence>MGNNIGIDTEFETMEIDNMFENAETCQVDSVNENQSSWIETVREERQFNSTLTLNEQNLARLIAQQIQLLVAPLAAKVNELSNEITKIQPISQQKPNHRQVKLLIRLYRSNLANDENFQKRMVKGDHLTHLSKKLRTVSKLIGISWEAIEQSGTISTSLCQQPPKTRLPFSTLLEHQSNGTTANLSNT</sequence>
<gene>
    <name evidence="1" type="ORF">OnM2_080042</name>
</gene>